<feature type="compositionally biased region" description="Low complexity" evidence="1">
    <location>
        <begin position="56"/>
        <end position="92"/>
    </location>
</feature>
<organism evidence="2 3">
    <name type="scientific">Hohenbuehelia grisea</name>
    <dbReference type="NCBI Taxonomy" id="104357"/>
    <lineage>
        <taxon>Eukaryota</taxon>
        <taxon>Fungi</taxon>
        <taxon>Dikarya</taxon>
        <taxon>Basidiomycota</taxon>
        <taxon>Agaricomycotina</taxon>
        <taxon>Agaricomycetes</taxon>
        <taxon>Agaricomycetidae</taxon>
        <taxon>Agaricales</taxon>
        <taxon>Pleurotineae</taxon>
        <taxon>Pleurotaceae</taxon>
        <taxon>Hohenbuehelia</taxon>
    </lineage>
</organism>
<feature type="region of interest" description="Disordered" evidence="1">
    <location>
        <begin position="195"/>
        <end position="218"/>
    </location>
</feature>
<evidence type="ECO:0000313" key="3">
    <source>
        <dbReference type="Proteomes" id="UP001556367"/>
    </source>
</evidence>
<evidence type="ECO:0000256" key="1">
    <source>
        <dbReference type="SAM" id="MobiDB-lite"/>
    </source>
</evidence>
<feature type="compositionally biased region" description="Low complexity" evidence="1">
    <location>
        <begin position="37"/>
        <end position="48"/>
    </location>
</feature>
<reference evidence="3" key="1">
    <citation type="submission" date="2024-06" db="EMBL/GenBank/DDBJ databases">
        <title>Multi-omics analyses provide insights into the biosynthesis of the anticancer antibiotic pleurotin in Hohenbuehelia grisea.</title>
        <authorList>
            <person name="Weaver J.A."/>
            <person name="Alberti F."/>
        </authorList>
    </citation>
    <scope>NUCLEOTIDE SEQUENCE [LARGE SCALE GENOMIC DNA]</scope>
    <source>
        <strain evidence="3">T-177</strain>
    </source>
</reference>
<proteinExistence type="predicted"/>
<name>A0ABR3IPY8_9AGAR</name>
<dbReference type="Proteomes" id="UP001556367">
    <property type="component" value="Unassembled WGS sequence"/>
</dbReference>
<sequence length="318" mass="34810">MFSAPSSSTLPMELSQNPRRTSFGDGQHDKAKKTFNTTPSRSTPPSSDSDTKGSRRSSLISMSSRLLNNAIPSFSLSSRSRGSSDMSGRSSRPQTSSPLRRRSTNEDEDVPEVWITKGGPITIAPRSTPSRTILQDIDPFASSPESRSFFIDLAETPSVSRHGQSFISFTTPTSPRNSLSLSVSPTRPVSASILPISPSSNSHKQHGRTRPLSLQTFPLPSNSRRSSLSIPSLNWDKQEIAWRIDEASPILPPSSAVGVPNRYSRVSVVHGSTLGLMVEENTAEMDGGQTDADDLRDLDSVNHVDWRQFHIDHLLKDE</sequence>
<keyword evidence="3" id="KW-1185">Reference proteome</keyword>
<feature type="compositionally biased region" description="Polar residues" evidence="1">
    <location>
        <begin position="1"/>
        <end position="20"/>
    </location>
</feature>
<protein>
    <submittedName>
        <fullName evidence="2">Uncharacterized protein</fullName>
    </submittedName>
</protein>
<accession>A0ABR3IPY8</accession>
<dbReference type="EMBL" id="JASNQZ010000018">
    <property type="protein sequence ID" value="KAL0945354.1"/>
    <property type="molecule type" value="Genomic_DNA"/>
</dbReference>
<evidence type="ECO:0000313" key="2">
    <source>
        <dbReference type="EMBL" id="KAL0945354.1"/>
    </source>
</evidence>
<comment type="caution">
    <text evidence="2">The sequence shown here is derived from an EMBL/GenBank/DDBJ whole genome shotgun (WGS) entry which is preliminary data.</text>
</comment>
<feature type="region of interest" description="Disordered" evidence="1">
    <location>
        <begin position="1"/>
        <end position="130"/>
    </location>
</feature>
<gene>
    <name evidence="2" type="ORF">HGRIS_000852</name>
</gene>